<keyword evidence="2" id="KW-1185">Reference proteome</keyword>
<dbReference type="Proteomes" id="UP000006860">
    <property type="component" value="Chromosome"/>
</dbReference>
<gene>
    <name evidence="1" type="ordered locus">Plabr_1005</name>
</gene>
<accession>F0SJ84</accession>
<dbReference type="AlphaFoldDB" id="F0SJ84"/>
<evidence type="ECO:0000313" key="1">
    <source>
        <dbReference type="EMBL" id="ADY58626.1"/>
    </source>
</evidence>
<sequence>MRKKFTVSIESLENKFPASSGEVFAKAQAKAFASGLAILISEDGAVYELTASGEKRFVKNVAPPVDVKPGLKIKLK</sequence>
<name>F0SJ84_RUBBR</name>
<reference evidence="2" key="1">
    <citation type="submission" date="2011-02" db="EMBL/GenBank/DDBJ databases">
        <title>The complete genome of Planctomyces brasiliensis DSM 5305.</title>
        <authorList>
            <person name="Lucas S."/>
            <person name="Copeland A."/>
            <person name="Lapidus A."/>
            <person name="Bruce D."/>
            <person name="Goodwin L."/>
            <person name="Pitluck S."/>
            <person name="Kyrpides N."/>
            <person name="Mavromatis K."/>
            <person name="Pagani I."/>
            <person name="Ivanova N."/>
            <person name="Ovchinnikova G."/>
            <person name="Lu M."/>
            <person name="Detter J.C."/>
            <person name="Han C."/>
            <person name="Land M."/>
            <person name="Hauser L."/>
            <person name="Markowitz V."/>
            <person name="Cheng J.-F."/>
            <person name="Hugenholtz P."/>
            <person name="Woyke T."/>
            <person name="Wu D."/>
            <person name="Tindall B."/>
            <person name="Pomrenke H.G."/>
            <person name="Brambilla E."/>
            <person name="Klenk H.-P."/>
            <person name="Eisen J.A."/>
        </authorList>
    </citation>
    <scope>NUCLEOTIDE SEQUENCE [LARGE SCALE GENOMIC DNA]</scope>
    <source>
        <strain evidence="2">ATCC 49424 / DSM 5305 / JCM 21570 / NBRC 103401 / IFAM 1448</strain>
    </source>
</reference>
<organism evidence="1 2">
    <name type="scientific">Rubinisphaera brasiliensis (strain ATCC 49424 / DSM 5305 / JCM 21570 / IAM 15109 / NBRC 103401 / IFAM 1448)</name>
    <name type="common">Planctomyces brasiliensis</name>
    <dbReference type="NCBI Taxonomy" id="756272"/>
    <lineage>
        <taxon>Bacteria</taxon>
        <taxon>Pseudomonadati</taxon>
        <taxon>Planctomycetota</taxon>
        <taxon>Planctomycetia</taxon>
        <taxon>Planctomycetales</taxon>
        <taxon>Planctomycetaceae</taxon>
        <taxon>Rubinisphaera</taxon>
    </lineage>
</organism>
<dbReference type="EMBL" id="CP002546">
    <property type="protein sequence ID" value="ADY58626.1"/>
    <property type="molecule type" value="Genomic_DNA"/>
</dbReference>
<dbReference type="HOGENOM" id="CLU_2652210_0_0_0"/>
<evidence type="ECO:0000313" key="2">
    <source>
        <dbReference type="Proteomes" id="UP000006860"/>
    </source>
</evidence>
<dbReference type="OrthoDB" id="8910709at2"/>
<dbReference type="RefSeq" id="WP_013627362.1">
    <property type="nucleotide sequence ID" value="NC_015174.1"/>
</dbReference>
<dbReference type="KEGG" id="pbs:Plabr_1005"/>
<dbReference type="STRING" id="756272.Plabr_1005"/>
<protein>
    <submittedName>
        <fullName evidence="1">Uncharacterized protein</fullName>
    </submittedName>
</protein>
<proteinExistence type="predicted"/>